<evidence type="ECO:0000256" key="1">
    <source>
        <dbReference type="ARBA" id="ARBA00010333"/>
    </source>
</evidence>
<organism evidence="3 4">
    <name type="scientific">Zestomonas insulae</name>
    <dbReference type="NCBI Taxonomy" id="2809017"/>
    <lineage>
        <taxon>Bacteria</taxon>
        <taxon>Pseudomonadati</taxon>
        <taxon>Pseudomonadota</taxon>
        <taxon>Gammaproteobacteria</taxon>
        <taxon>Pseudomonadales</taxon>
        <taxon>Pseudomonadaceae</taxon>
        <taxon>Zestomonas</taxon>
    </lineage>
</organism>
<dbReference type="Gene3D" id="3.40.190.10">
    <property type="entry name" value="Periplasmic binding protein-like II"/>
    <property type="match status" value="2"/>
</dbReference>
<keyword evidence="2" id="KW-0732">Signal</keyword>
<gene>
    <name evidence="3" type="ORF">JQX08_07080</name>
</gene>
<comment type="caution">
    <text evidence="3">The sequence shown here is derived from an EMBL/GenBank/DDBJ whole genome shotgun (WGS) entry which is preliminary data.</text>
</comment>
<feature type="chain" id="PRO_5045244817" evidence="2">
    <location>
        <begin position="22"/>
        <end position="258"/>
    </location>
</feature>
<dbReference type="PANTHER" id="PTHR35936">
    <property type="entry name" value="MEMBRANE-BOUND LYTIC MUREIN TRANSGLYCOSYLASE F"/>
    <property type="match status" value="1"/>
</dbReference>
<evidence type="ECO:0000313" key="4">
    <source>
        <dbReference type="Proteomes" id="UP000717995"/>
    </source>
</evidence>
<accession>A0ABS2IBG6</accession>
<reference evidence="3 4" key="1">
    <citation type="submission" date="2021-02" db="EMBL/GenBank/DDBJ databases">
        <authorList>
            <person name="Lee D.-H."/>
        </authorList>
    </citation>
    <scope>NUCLEOTIDE SEQUENCE [LARGE SCALE GENOMIC DNA]</scope>
    <source>
        <strain evidence="3 4">UL073</strain>
    </source>
</reference>
<feature type="signal peptide" evidence="2">
    <location>
        <begin position="1"/>
        <end position="21"/>
    </location>
</feature>
<evidence type="ECO:0000256" key="2">
    <source>
        <dbReference type="SAM" id="SignalP"/>
    </source>
</evidence>
<name>A0ABS2IBG6_9GAMM</name>
<proteinExistence type="inferred from homology"/>
<dbReference type="PANTHER" id="PTHR35936:SF25">
    <property type="entry name" value="ABC TRANSPORTER SUBSTRATE-BINDING PROTEIN"/>
    <property type="match status" value="1"/>
</dbReference>
<dbReference type="EMBL" id="JAFEUP010000002">
    <property type="protein sequence ID" value="MBM7060466.1"/>
    <property type="molecule type" value="Genomic_DNA"/>
</dbReference>
<sequence length="258" mass="28409">MRKFRNGWAALLLMAASGAPAWGETLIITGDVWCPINCAAKASKPGIFVELAQQIFGEEGIRVEYQTVNWARAILDVRQGRANALIGAGRDDAPDFLFSATAPAISRMCFYTQPGTDWRYDGLASLATISLAVINGYSYGEELNGYIHAYEHDNTRVQTAAGDQALGINVEKVLRGRANATLENTWVMARYLSRRAPPAVLRRAGCRTPDVPIYLAFAPKLASSQRYMALFEAGVQRYRENGRLRVLLASYGLRDGEL</sequence>
<keyword evidence="4" id="KW-1185">Reference proteome</keyword>
<dbReference type="Proteomes" id="UP000717995">
    <property type="component" value="Unassembled WGS sequence"/>
</dbReference>
<evidence type="ECO:0000313" key="3">
    <source>
        <dbReference type="EMBL" id="MBM7060466.1"/>
    </source>
</evidence>
<comment type="similarity">
    <text evidence="1">Belongs to the bacterial solute-binding protein 3 family.</text>
</comment>
<dbReference type="SUPFAM" id="SSF53850">
    <property type="entry name" value="Periplasmic binding protein-like II"/>
    <property type="match status" value="1"/>
</dbReference>
<dbReference type="RefSeq" id="WP_204915587.1">
    <property type="nucleotide sequence ID" value="NZ_JAFEUP010000002.1"/>
</dbReference>
<protein>
    <submittedName>
        <fullName evidence="3">Transporter substrate-binding domain-containing protein</fullName>
    </submittedName>
</protein>